<sequence length="126" mass="13380">MPNIPRPTGGKHLAFFHVLPTHSSTRSYLKMSNAKFPVTPLPMLLPEEQLASLESLMSTLLSTSQTTAVALMCVLALIDSTLPTALNSAAPAMAQTSPSMVQAATTAIPLPMDLSNLPAFLEAYKV</sequence>
<reference evidence="1" key="2">
    <citation type="submission" date="2021-10" db="EMBL/GenBank/DDBJ databases">
        <title>Phylogenomics reveals ancestral predisposition of the termite-cultivated fungus Termitomyces towards a domesticated lifestyle.</title>
        <authorList>
            <person name="Auxier B."/>
            <person name="Grum-Grzhimaylo A."/>
            <person name="Cardenas M.E."/>
            <person name="Lodge J.D."/>
            <person name="Laessoe T."/>
            <person name="Pedersen O."/>
            <person name="Smith M.E."/>
            <person name="Kuyper T.W."/>
            <person name="Franco-Molano E.A."/>
            <person name="Baroni T.J."/>
            <person name="Aanen D.K."/>
        </authorList>
    </citation>
    <scope>NUCLEOTIDE SEQUENCE</scope>
    <source>
        <strain evidence="1">AP01</strain>
        <tissue evidence="1">Mycelium</tissue>
    </source>
</reference>
<evidence type="ECO:0000313" key="1">
    <source>
        <dbReference type="EMBL" id="KAG5640034.1"/>
    </source>
</evidence>
<comment type="caution">
    <text evidence="1">The sequence shown here is derived from an EMBL/GenBank/DDBJ whole genome shotgun (WGS) entry which is preliminary data.</text>
</comment>
<dbReference type="Proteomes" id="UP000775547">
    <property type="component" value="Unassembled WGS sequence"/>
</dbReference>
<name>A0A9P7K8E3_9AGAR</name>
<proteinExistence type="predicted"/>
<organism evidence="1 2">
    <name type="scientific">Asterophora parasitica</name>
    <dbReference type="NCBI Taxonomy" id="117018"/>
    <lineage>
        <taxon>Eukaryota</taxon>
        <taxon>Fungi</taxon>
        <taxon>Dikarya</taxon>
        <taxon>Basidiomycota</taxon>
        <taxon>Agaricomycotina</taxon>
        <taxon>Agaricomycetes</taxon>
        <taxon>Agaricomycetidae</taxon>
        <taxon>Agaricales</taxon>
        <taxon>Tricholomatineae</taxon>
        <taxon>Lyophyllaceae</taxon>
        <taxon>Asterophora</taxon>
    </lineage>
</organism>
<gene>
    <name evidence="1" type="ORF">DXG03_001609</name>
</gene>
<dbReference type="AlphaFoldDB" id="A0A9P7K8E3"/>
<evidence type="ECO:0000313" key="2">
    <source>
        <dbReference type="Proteomes" id="UP000775547"/>
    </source>
</evidence>
<accession>A0A9P7K8E3</accession>
<keyword evidence="2" id="KW-1185">Reference proteome</keyword>
<protein>
    <submittedName>
        <fullName evidence="1">Uncharacterized protein</fullName>
    </submittedName>
</protein>
<reference evidence="1" key="1">
    <citation type="submission" date="2020-07" db="EMBL/GenBank/DDBJ databases">
        <authorList>
            <person name="Nieuwenhuis M."/>
            <person name="Van De Peppel L.J.J."/>
        </authorList>
    </citation>
    <scope>NUCLEOTIDE SEQUENCE</scope>
    <source>
        <strain evidence="1">AP01</strain>
        <tissue evidence="1">Mycelium</tissue>
    </source>
</reference>
<dbReference type="EMBL" id="JABCKV010001357">
    <property type="protein sequence ID" value="KAG5640034.1"/>
    <property type="molecule type" value="Genomic_DNA"/>
</dbReference>